<protein>
    <recommendedName>
        <fullName evidence="1">Reverse transcriptase Ty1/copia-type domain-containing protein</fullName>
    </recommendedName>
</protein>
<dbReference type="InterPro" id="IPR013103">
    <property type="entry name" value="RVT_2"/>
</dbReference>
<evidence type="ECO:0000313" key="2">
    <source>
        <dbReference type="EMBL" id="WVZ81831.1"/>
    </source>
</evidence>
<feature type="domain" description="Reverse transcriptase Ty1/copia-type" evidence="1">
    <location>
        <begin position="107"/>
        <end position="344"/>
    </location>
</feature>
<dbReference type="AlphaFoldDB" id="A0AAQ3X1S0"/>
<dbReference type="Proteomes" id="UP001341281">
    <property type="component" value="Chromosome 06"/>
</dbReference>
<proteinExistence type="predicted"/>
<dbReference type="PANTHER" id="PTHR11439:SF491">
    <property type="entry name" value="INTEGRASE CATALYTIC DOMAIN-CONTAINING PROTEIN"/>
    <property type="match status" value="1"/>
</dbReference>
<gene>
    <name evidence="2" type="ORF">U9M48_029166</name>
</gene>
<dbReference type="InterPro" id="IPR043502">
    <property type="entry name" value="DNA/RNA_pol_sf"/>
</dbReference>
<evidence type="ECO:0000313" key="3">
    <source>
        <dbReference type="Proteomes" id="UP001341281"/>
    </source>
</evidence>
<name>A0AAQ3X1S0_PASNO</name>
<sequence length="563" mass="63777">MAMSKGKGKIEDEGNASVVAEGGTQGYKYSAEGGVLKVSRGSLVVMKGDMKSANLYLLRVEDAPIVSRSSPPLQQRSIAVDRTRRQPKPVRRLIEECNIAYALSVAKRLKKPIRCKWIFKRKEGISPSEEVRYKARLVAKGYSQIPGIDYNDVFSPVVKHGSIRTLFSIVAMHDYELEQLDVKTAFLHGELEEDIYIDQPEGFVVPGKEDLVCRLKKSLYGLKQSPRQWYKRFDSFMISQGFKRSDYDSCVYLKTVKGSTIYLLLYVDDMLIAAKDKNEIAKLKAQLNSKFEMKDLGAAKKILGMEIIRDRHDGKLYLSQKGYIKRVLHRFNMHEAKPVSTPLAAHFRLSSTMCPQSDKDVEYMSKVPYSKLLFTPDLSHALSVVSRYMANPGKEHWKAVQWIFRYLRGTANACLQFGNSKSGLVGYVDSDYAGDLDKRRSLTGYVFTIGGCAVSWKATCKEAVWLRGLYNELCGDTTCTTIFCDSQSAICLTKDQMFYERTKHIDVRYHYIRGVIAQGDIKVRKISTHGNPADMMTKPVPANKFELCSSIIVYDILPCFRIN</sequence>
<dbReference type="Pfam" id="PF07727">
    <property type="entry name" value="RVT_2"/>
    <property type="match status" value="1"/>
</dbReference>
<dbReference type="EMBL" id="CP144750">
    <property type="protein sequence ID" value="WVZ81831.1"/>
    <property type="molecule type" value="Genomic_DNA"/>
</dbReference>
<dbReference type="SUPFAM" id="SSF56672">
    <property type="entry name" value="DNA/RNA polymerases"/>
    <property type="match status" value="1"/>
</dbReference>
<evidence type="ECO:0000259" key="1">
    <source>
        <dbReference type="Pfam" id="PF07727"/>
    </source>
</evidence>
<reference evidence="2 3" key="1">
    <citation type="submission" date="2024-02" db="EMBL/GenBank/DDBJ databases">
        <title>High-quality chromosome-scale genome assembly of Pensacola bahiagrass (Paspalum notatum Flugge var. saurae).</title>
        <authorList>
            <person name="Vega J.M."/>
            <person name="Podio M."/>
            <person name="Orjuela J."/>
            <person name="Siena L.A."/>
            <person name="Pessino S.C."/>
            <person name="Combes M.C."/>
            <person name="Mariac C."/>
            <person name="Albertini E."/>
            <person name="Pupilli F."/>
            <person name="Ortiz J.P.A."/>
            <person name="Leblanc O."/>
        </authorList>
    </citation>
    <scope>NUCLEOTIDE SEQUENCE [LARGE SCALE GENOMIC DNA]</scope>
    <source>
        <strain evidence="2">R1</strain>
        <tissue evidence="2">Leaf</tissue>
    </source>
</reference>
<accession>A0AAQ3X1S0</accession>
<dbReference type="CDD" id="cd09272">
    <property type="entry name" value="RNase_HI_RT_Ty1"/>
    <property type="match status" value="1"/>
</dbReference>
<keyword evidence="3" id="KW-1185">Reference proteome</keyword>
<organism evidence="2 3">
    <name type="scientific">Paspalum notatum var. saurae</name>
    <dbReference type="NCBI Taxonomy" id="547442"/>
    <lineage>
        <taxon>Eukaryota</taxon>
        <taxon>Viridiplantae</taxon>
        <taxon>Streptophyta</taxon>
        <taxon>Embryophyta</taxon>
        <taxon>Tracheophyta</taxon>
        <taxon>Spermatophyta</taxon>
        <taxon>Magnoliopsida</taxon>
        <taxon>Liliopsida</taxon>
        <taxon>Poales</taxon>
        <taxon>Poaceae</taxon>
        <taxon>PACMAD clade</taxon>
        <taxon>Panicoideae</taxon>
        <taxon>Andropogonodae</taxon>
        <taxon>Paspaleae</taxon>
        <taxon>Paspalinae</taxon>
        <taxon>Paspalum</taxon>
    </lineage>
</organism>
<dbReference type="PANTHER" id="PTHR11439">
    <property type="entry name" value="GAG-POL-RELATED RETROTRANSPOSON"/>
    <property type="match status" value="1"/>
</dbReference>